<dbReference type="AlphaFoldDB" id="A0AA88W213"/>
<dbReference type="EMBL" id="JAVXUP010000859">
    <property type="protein sequence ID" value="KAK3019706.1"/>
    <property type="molecule type" value="Genomic_DNA"/>
</dbReference>
<reference evidence="1" key="1">
    <citation type="submission" date="2022-12" db="EMBL/GenBank/DDBJ databases">
        <title>Draft genome assemblies for two species of Escallonia (Escalloniales).</title>
        <authorList>
            <person name="Chanderbali A."/>
            <person name="Dervinis C."/>
            <person name="Anghel I."/>
            <person name="Soltis D."/>
            <person name="Soltis P."/>
            <person name="Zapata F."/>
        </authorList>
    </citation>
    <scope>NUCLEOTIDE SEQUENCE</scope>
    <source>
        <strain evidence="1">UCBG64.0493</strain>
        <tissue evidence="1">Leaf</tissue>
    </source>
</reference>
<evidence type="ECO:0000313" key="2">
    <source>
        <dbReference type="Proteomes" id="UP001188597"/>
    </source>
</evidence>
<gene>
    <name evidence="1" type="ORF">RJ639_003940</name>
</gene>
<comment type="caution">
    <text evidence="1">The sequence shown here is derived from an EMBL/GenBank/DDBJ whole genome shotgun (WGS) entry which is preliminary data.</text>
</comment>
<dbReference type="Proteomes" id="UP001188597">
    <property type="component" value="Unassembled WGS sequence"/>
</dbReference>
<organism evidence="1 2">
    <name type="scientific">Escallonia herrerae</name>
    <dbReference type="NCBI Taxonomy" id="1293975"/>
    <lineage>
        <taxon>Eukaryota</taxon>
        <taxon>Viridiplantae</taxon>
        <taxon>Streptophyta</taxon>
        <taxon>Embryophyta</taxon>
        <taxon>Tracheophyta</taxon>
        <taxon>Spermatophyta</taxon>
        <taxon>Magnoliopsida</taxon>
        <taxon>eudicotyledons</taxon>
        <taxon>Gunneridae</taxon>
        <taxon>Pentapetalae</taxon>
        <taxon>asterids</taxon>
        <taxon>campanulids</taxon>
        <taxon>Escalloniales</taxon>
        <taxon>Escalloniaceae</taxon>
        <taxon>Escallonia</taxon>
    </lineage>
</organism>
<keyword evidence="2" id="KW-1185">Reference proteome</keyword>
<name>A0AA88W213_9ASTE</name>
<sequence length="86" mass="10692">MLATKKLRPICENDIVLGETFFNGCWRRHDKHRPGTESKGENWTIFVRKLFQHSVDRFFYQVEMAYYWIRRKIVERRRRKEDTEIK</sequence>
<proteinExistence type="predicted"/>
<accession>A0AA88W213</accession>
<protein>
    <submittedName>
        <fullName evidence="1">Uncharacterized protein</fullName>
    </submittedName>
</protein>
<evidence type="ECO:0000313" key="1">
    <source>
        <dbReference type="EMBL" id="KAK3019706.1"/>
    </source>
</evidence>